<dbReference type="SUPFAM" id="SSF51120">
    <property type="entry name" value="beta-Roll"/>
    <property type="match status" value="1"/>
</dbReference>
<evidence type="ECO:0008006" key="4">
    <source>
        <dbReference type="Google" id="ProtNLM"/>
    </source>
</evidence>
<sequence length="60" mass="6048">MISDAPYQCASCVLEGNILDNTINGLGGNGTLNGGAGNDTLNGGEGNDTADYSQIGQSIW</sequence>
<dbReference type="PRINTS" id="PR00313">
    <property type="entry name" value="CABNDNGRPT"/>
</dbReference>
<protein>
    <recommendedName>
        <fullName evidence="4">Hemolysin-type calcium-binding region</fullName>
    </recommendedName>
</protein>
<accession>A0ABT5A8A1</accession>
<dbReference type="InterPro" id="IPR001343">
    <property type="entry name" value="Hemolysn_Ca-bd"/>
</dbReference>
<dbReference type="InterPro" id="IPR011049">
    <property type="entry name" value="Serralysin-like_metalloprot_C"/>
</dbReference>
<comment type="caution">
    <text evidence="2">The sequence shown here is derived from an EMBL/GenBank/DDBJ whole genome shotgun (WGS) entry which is preliminary data.</text>
</comment>
<evidence type="ECO:0000313" key="3">
    <source>
        <dbReference type="Proteomes" id="UP001212123"/>
    </source>
</evidence>
<proteinExistence type="predicted"/>
<keyword evidence="3" id="KW-1185">Reference proteome</keyword>
<dbReference type="RefSeq" id="WP_271805687.1">
    <property type="nucleotide sequence ID" value="NZ_JAQMTU010000075.1"/>
</dbReference>
<reference evidence="2 3" key="1">
    <citation type="submission" date="2023-01" db="EMBL/GenBank/DDBJ databases">
        <title>Genomes from the Australian National Cyanobacteria Reference Collection.</title>
        <authorList>
            <person name="Willis A."/>
            <person name="Lee E.M.F."/>
        </authorList>
    </citation>
    <scope>NUCLEOTIDE SEQUENCE [LARGE SCALE GENOMIC DNA]</scope>
    <source>
        <strain evidence="2 3">CS-537/01</strain>
    </source>
</reference>
<evidence type="ECO:0000256" key="1">
    <source>
        <dbReference type="SAM" id="MobiDB-lite"/>
    </source>
</evidence>
<gene>
    <name evidence="2" type="ORF">PN492_12680</name>
</gene>
<dbReference type="EMBL" id="JAQMTU010000075">
    <property type="protein sequence ID" value="MDB9487392.1"/>
    <property type="molecule type" value="Genomic_DNA"/>
</dbReference>
<name>A0ABT5A8A1_9CYAN</name>
<dbReference type="Proteomes" id="UP001212123">
    <property type="component" value="Unassembled WGS sequence"/>
</dbReference>
<dbReference type="Pfam" id="PF00353">
    <property type="entry name" value="HemolysinCabind"/>
    <property type="match status" value="1"/>
</dbReference>
<feature type="compositionally biased region" description="Polar residues" evidence="1">
    <location>
        <begin position="50"/>
        <end position="60"/>
    </location>
</feature>
<dbReference type="Gene3D" id="2.150.10.10">
    <property type="entry name" value="Serralysin-like metalloprotease, C-terminal"/>
    <property type="match status" value="1"/>
</dbReference>
<evidence type="ECO:0000313" key="2">
    <source>
        <dbReference type="EMBL" id="MDB9487392.1"/>
    </source>
</evidence>
<feature type="region of interest" description="Disordered" evidence="1">
    <location>
        <begin position="34"/>
        <end position="60"/>
    </location>
</feature>
<organism evidence="2 3">
    <name type="scientific">Dolichospermum circinale CS-537/01</name>
    <dbReference type="NCBI Taxonomy" id="3021739"/>
    <lineage>
        <taxon>Bacteria</taxon>
        <taxon>Bacillati</taxon>
        <taxon>Cyanobacteriota</taxon>
        <taxon>Cyanophyceae</taxon>
        <taxon>Nostocales</taxon>
        <taxon>Aphanizomenonaceae</taxon>
        <taxon>Dolichospermum</taxon>
        <taxon>Dolichospermum circinale</taxon>
    </lineage>
</organism>